<feature type="compositionally biased region" description="Polar residues" evidence="1">
    <location>
        <begin position="380"/>
        <end position="390"/>
    </location>
</feature>
<dbReference type="InterPro" id="IPR021136">
    <property type="entry name" value="Flagellar_hook_control-like_C"/>
</dbReference>
<dbReference type="Proteomes" id="UP000240481">
    <property type="component" value="Unassembled WGS sequence"/>
</dbReference>
<feature type="compositionally biased region" description="Low complexity" evidence="1">
    <location>
        <begin position="339"/>
        <end position="355"/>
    </location>
</feature>
<feature type="region of interest" description="Disordered" evidence="1">
    <location>
        <begin position="1"/>
        <end position="52"/>
    </location>
</feature>
<dbReference type="STRING" id="680026.AB733_17010"/>
<organism evidence="3 4">
    <name type="scientific">Photobacterium swingsii</name>
    <dbReference type="NCBI Taxonomy" id="680026"/>
    <lineage>
        <taxon>Bacteria</taxon>
        <taxon>Pseudomonadati</taxon>
        <taxon>Pseudomonadota</taxon>
        <taxon>Gammaproteobacteria</taxon>
        <taxon>Vibrionales</taxon>
        <taxon>Vibrionaceae</taxon>
        <taxon>Photobacterium</taxon>
    </lineage>
</organism>
<evidence type="ECO:0000313" key="3">
    <source>
        <dbReference type="EMBL" id="PSW22370.1"/>
    </source>
</evidence>
<evidence type="ECO:0000313" key="4">
    <source>
        <dbReference type="Proteomes" id="UP000240481"/>
    </source>
</evidence>
<dbReference type="RefSeq" id="WP_048899853.1">
    <property type="nucleotide sequence ID" value="NZ_AP024852.1"/>
</dbReference>
<protein>
    <submittedName>
        <fullName evidence="3">Flagellar hook-length control protein FliK</fullName>
    </submittedName>
</protein>
<name>A0A0J8V8U9_9GAMM</name>
<dbReference type="Pfam" id="PF02120">
    <property type="entry name" value="Flg_hook"/>
    <property type="match status" value="1"/>
</dbReference>
<sequence>MQAVANQSIRPSSTSSSSNAAPVVKGNASLGEPMGFQQFEQKLNQGERNTNAMKEVDAKARAEGEQDNDIKGDEAAQPAAGFVVSDAYLAQLKQMLGGQQEANEAKTKGAEGDMAAQLLTSAGLSQRHVNANTLAEMNAMPLKGAQALDARAAQQVNQQLQGQLPQDLAAVLAAKKEASSTQAEMLQALKHQLADGPKSDINSLALERLIAATQTHNQNLHASVSPMAYVQSAATEHATKMVPQQFQASVDITQADWGKDLVDQLRSRMQFSKTDHLQQAHVRLDPPELGKLDINLRLEGDKVSVHFTAAHPQLREALLANAERLRFDFDGGQLQLGDVSVSSGNQQHGQQSHSSLDGEDEMVASNNRIIQQGGALGDSKSASSRFESMI</sequence>
<dbReference type="PANTHER" id="PTHR37533">
    <property type="entry name" value="FLAGELLAR HOOK-LENGTH CONTROL PROTEIN"/>
    <property type="match status" value="1"/>
</dbReference>
<dbReference type="Gene3D" id="3.30.750.140">
    <property type="match status" value="1"/>
</dbReference>
<keyword evidence="3" id="KW-0282">Flagellum</keyword>
<reference evidence="3 4" key="1">
    <citation type="submission" date="2018-01" db="EMBL/GenBank/DDBJ databases">
        <title>Whole genome sequencing of Histamine producing bacteria.</title>
        <authorList>
            <person name="Butler K."/>
        </authorList>
    </citation>
    <scope>NUCLEOTIDE SEQUENCE [LARGE SCALE GENOMIC DNA]</scope>
    <source>
        <strain evidence="3 4">DSM 24669</strain>
    </source>
</reference>
<gene>
    <name evidence="3" type="ORF">C9I94_20690</name>
</gene>
<dbReference type="PANTHER" id="PTHR37533:SF2">
    <property type="entry name" value="FLAGELLAR HOOK-LENGTH CONTROL PROTEIN"/>
    <property type="match status" value="1"/>
</dbReference>
<dbReference type="EMBL" id="PYLZ01000014">
    <property type="protein sequence ID" value="PSW22370.1"/>
    <property type="molecule type" value="Genomic_DNA"/>
</dbReference>
<dbReference type="AlphaFoldDB" id="A0A0J8V8U9"/>
<keyword evidence="4" id="KW-1185">Reference proteome</keyword>
<keyword evidence="3" id="KW-0969">Cilium</keyword>
<dbReference type="InterPro" id="IPR052563">
    <property type="entry name" value="FliK"/>
</dbReference>
<dbReference type="InterPro" id="IPR038610">
    <property type="entry name" value="FliK-like_C_sf"/>
</dbReference>
<evidence type="ECO:0000259" key="2">
    <source>
        <dbReference type="Pfam" id="PF02120"/>
    </source>
</evidence>
<dbReference type="CDD" id="cd17470">
    <property type="entry name" value="T3SS_Flik_C"/>
    <property type="match status" value="1"/>
</dbReference>
<feature type="domain" description="Flagellar hook-length control protein-like C-terminal" evidence="2">
    <location>
        <begin position="268"/>
        <end position="349"/>
    </location>
</feature>
<comment type="caution">
    <text evidence="3">The sequence shown here is derived from an EMBL/GenBank/DDBJ whole genome shotgun (WGS) entry which is preliminary data.</text>
</comment>
<feature type="region of interest" description="Disordered" evidence="1">
    <location>
        <begin position="338"/>
        <end position="357"/>
    </location>
</feature>
<evidence type="ECO:0000256" key="1">
    <source>
        <dbReference type="SAM" id="MobiDB-lite"/>
    </source>
</evidence>
<accession>A0A0J8V8U9</accession>
<feature type="compositionally biased region" description="Polar residues" evidence="1">
    <location>
        <begin position="1"/>
        <end position="11"/>
    </location>
</feature>
<dbReference type="OrthoDB" id="1792985at2"/>
<proteinExistence type="predicted"/>
<feature type="region of interest" description="Disordered" evidence="1">
    <location>
        <begin position="370"/>
        <end position="390"/>
    </location>
</feature>
<keyword evidence="3" id="KW-0966">Cell projection</keyword>
<feature type="compositionally biased region" description="Polar residues" evidence="1">
    <location>
        <begin position="38"/>
        <end position="52"/>
    </location>
</feature>